<dbReference type="InterPro" id="IPR011701">
    <property type="entry name" value="MFS"/>
</dbReference>
<reference evidence="8" key="1">
    <citation type="submission" date="2017-07" db="EMBL/GenBank/DDBJ databases">
        <title>The cable genome - Insights into the physiology and evolution of filamentous bacteria capable of sulfide oxidation via long distance electron transfer.</title>
        <authorList>
            <person name="Thorup C."/>
            <person name="Bjerg J.T."/>
            <person name="Schreiber L."/>
            <person name="Nielsen L.P."/>
            <person name="Kjeldsen K.U."/>
            <person name="Boesen T."/>
            <person name="Boggild A."/>
            <person name="Meysman F."/>
            <person name="Geelhoed J."/>
            <person name="Schramm A."/>
        </authorList>
    </citation>
    <scope>NUCLEOTIDE SEQUENCE [LARGE SCALE GENOMIC DNA]</scope>
    <source>
        <strain evidence="8">GS</strain>
    </source>
</reference>
<evidence type="ECO:0000256" key="5">
    <source>
        <dbReference type="ARBA" id="ARBA00023136"/>
    </source>
</evidence>
<keyword evidence="4 6" id="KW-1133">Transmembrane helix</keyword>
<dbReference type="PANTHER" id="PTHR23513">
    <property type="entry name" value="INTEGRAL MEMBRANE EFFLUX PROTEIN-RELATED"/>
    <property type="match status" value="1"/>
</dbReference>
<dbReference type="Proteomes" id="UP000316238">
    <property type="component" value="Unassembled WGS sequence"/>
</dbReference>
<sequence>MTENTPALLRNHRFWLFWGGQSLSKIGDKLHYIALMWYVVNRTDSGMAMGSVLLASSLPIVLCAPKAGELIDRLNRKWLLAAADLLRAGAALGIGWAASSGEINLPLLLLFTALMAVGTAFFQPAVNALLPLIVREEDLLRANSVNESATQTAGLSGPVLAGVFLSVAAPYLVFYLNAFSFLVGALSVLPLIVQQPKVEADRKGGLREGLSYLLMRPALRDIALTFAVLNFAVSFMEVYIPFLNKESFGGGAQELGLIFSAIFAGALLASFGLLLKKDINQWEKVIGGGIILMGLSFAAIFFFRQQHIALSLFLLVGVGWGVFGTNARVYIQKTVEDQRRGRVFALISAVSNLMMPLAYGLAGLAASVLPVYPAFLLGGSVVLFCGLYLFSRRFNHAECQCPA</sequence>
<feature type="transmembrane region" description="Helical" evidence="6">
    <location>
        <begin position="309"/>
        <end position="331"/>
    </location>
</feature>
<dbReference type="PROSITE" id="PS50850">
    <property type="entry name" value="MFS"/>
    <property type="match status" value="1"/>
</dbReference>
<keyword evidence="9" id="KW-1185">Reference proteome</keyword>
<gene>
    <name evidence="8" type="ORF">CDV28_10596</name>
</gene>
<dbReference type="CDD" id="cd06173">
    <property type="entry name" value="MFS_MefA_like"/>
    <property type="match status" value="1"/>
</dbReference>
<keyword evidence="5 6" id="KW-0472">Membrane</keyword>
<comment type="caution">
    <text evidence="8">The sequence shown here is derived from an EMBL/GenBank/DDBJ whole genome shotgun (WGS) entry which is preliminary data.</text>
</comment>
<dbReference type="PANTHER" id="PTHR23513:SF6">
    <property type="entry name" value="MAJOR FACILITATOR SUPERFAMILY ASSOCIATED DOMAIN-CONTAINING PROTEIN"/>
    <property type="match status" value="1"/>
</dbReference>
<dbReference type="InterPro" id="IPR036259">
    <property type="entry name" value="MFS_trans_sf"/>
</dbReference>
<feature type="transmembrane region" description="Helical" evidence="6">
    <location>
        <begin position="255"/>
        <end position="273"/>
    </location>
</feature>
<evidence type="ECO:0000256" key="6">
    <source>
        <dbReference type="SAM" id="Phobius"/>
    </source>
</evidence>
<feature type="transmembrane region" description="Helical" evidence="6">
    <location>
        <begin position="371"/>
        <end position="390"/>
    </location>
</feature>
<evidence type="ECO:0000256" key="2">
    <source>
        <dbReference type="ARBA" id="ARBA00022475"/>
    </source>
</evidence>
<feature type="transmembrane region" description="Helical" evidence="6">
    <location>
        <begin position="343"/>
        <end position="365"/>
    </location>
</feature>
<feature type="transmembrane region" description="Helical" evidence="6">
    <location>
        <begin position="174"/>
        <end position="193"/>
    </location>
</feature>
<dbReference type="InterPro" id="IPR020846">
    <property type="entry name" value="MFS_dom"/>
</dbReference>
<evidence type="ECO:0000259" key="7">
    <source>
        <dbReference type="PROSITE" id="PS50850"/>
    </source>
</evidence>
<dbReference type="AlphaFoldDB" id="A0A521G3Q5"/>
<organism evidence="8 9">
    <name type="scientific">Candidatus Electronema aureum</name>
    <dbReference type="NCBI Taxonomy" id="2005002"/>
    <lineage>
        <taxon>Bacteria</taxon>
        <taxon>Pseudomonadati</taxon>
        <taxon>Thermodesulfobacteriota</taxon>
        <taxon>Desulfobulbia</taxon>
        <taxon>Desulfobulbales</taxon>
        <taxon>Desulfobulbaceae</taxon>
        <taxon>Candidatus Electronema</taxon>
    </lineage>
</organism>
<evidence type="ECO:0000256" key="4">
    <source>
        <dbReference type="ARBA" id="ARBA00022989"/>
    </source>
</evidence>
<dbReference type="Pfam" id="PF07690">
    <property type="entry name" value="MFS_1"/>
    <property type="match status" value="1"/>
</dbReference>
<keyword evidence="3 6" id="KW-0812">Transmembrane</keyword>
<feature type="transmembrane region" description="Helical" evidence="6">
    <location>
        <begin position="222"/>
        <end position="243"/>
    </location>
</feature>
<keyword evidence="2" id="KW-1003">Cell membrane</keyword>
<evidence type="ECO:0000313" key="9">
    <source>
        <dbReference type="Proteomes" id="UP000316238"/>
    </source>
</evidence>
<accession>A0A521G3Q5</accession>
<proteinExistence type="predicted"/>
<feature type="transmembrane region" description="Helical" evidence="6">
    <location>
        <begin position="285"/>
        <end position="303"/>
    </location>
</feature>
<dbReference type="EMBL" id="NQJD01000005">
    <property type="protein sequence ID" value="TAA75638.1"/>
    <property type="molecule type" value="Genomic_DNA"/>
</dbReference>
<comment type="subcellular location">
    <subcellularLocation>
        <location evidence="1">Cell membrane</location>
        <topology evidence="1">Multi-pass membrane protein</topology>
    </subcellularLocation>
</comment>
<protein>
    <submittedName>
        <fullName evidence="8">MFS-type transporter involved in bile tolerance, Atg22 family</fullName>
    </submittedName>
</protein>
<feature type="domain" description="Major facilitator superfamily (MFS) profile" evidence="7">
    <location>
        <begin position="173"/>
        <end position="403"/>
    </location>
</feature>
<dbReference type="GO" id="GO:0005886">
    <property type="term" value="C:plasma membrane"/>
    <property type="evidence" value="ECO:0007669"/>
    <property type="project" value="UniProtKB-SubCell"/>
</dbReference>
<dbReference type="GO" id="GO:0022857">
    <property type="term" value="F:transmembrane transporter activity"/>
    <property type="evidence" value="ECO:0007669"/>
    <property type="project" value="InterPro"/>
</dbReference>
<dbReference type="SUPFAM" id="SSF103473">
    <property type="entry name" value="MFS general substrate transporter"/>
    <property type="match status" value="1"/>
</dbReference>
<evidence type="ECO:0000256" key="1">
    <source>
        <dbReference type="ARBA" id="ARBA00004651"/>
    </source>
</evidence>
<feature type="transmembrane region" description="Helical" evidence="6">
    <location>
        <begin position="105"/>
        <end position="130"/>
    </location>
</feature>
<name>A0A521G3Q5_9BACT</name>
<evidence type="ECO:0000256" key="3">
    <source>
        <dbReference type="ARBA" id="ARBA00022692"/>
    </source>
</evidence>
<dbReference type="Gene3D" id="1.20.1250.20">
    <property type="entry name" value="MFS general substrate transporter like domains"/>
    <property type="match status" value="1"/>
</dbReference>
<evidence type="ECO:0000313" key="8">
    <source>
        <dbReference type="EMBL" id="TAA75638.1"/>
    </source>
</evidence>